<dbReference type="Proteomes" id="UP000218209">
    <property type="component" value="Unassembled WGS sequence"/>
</dbReference>
<proteinExistence type="predicted"/>
<reference evidence="2 3" key="1">
    <citation type="submission" date="2017-03" db="EMBL/GenBank/DDBJ databases">
        <title>WGS assembly of Porphyra umbilicalis.</title>
        <authorList>
            <person name="Brawley S.H."/>
            <person name="Blouin N.A."/>
            <person name="Ficko-Blean E."/>
            <person name="Wheeler G.L."/>
            <person name="Lohr M."/>
            <person name="Goodson H.V."/>
            <person name="Jenkins J.W."/>
            <person name="Blaby-Haas C.E."/>
            <person name="Helliwell K.E."/>
            <person name="Chan C."/>
            <person name="Marriage T."/>
            <person name="Bhattacharya D."/>
            <person name="Klein A.S."/>
            <person name="Badis Y."/>
            <person name="Brodie J."/>
            <person name="Cao Y."/>
            <person name="Collen J."/>
            <person name="Dittami S.M."/>
            <person name="Gachon C.M."/>
            <person name="Green B.R."/>
            <person name="Karpowicz S."/>
            <person name="Kim J.W."/>
            <person name="Kudahl U."/>
            <person name="Lin S."/>
            <person name="Michel G."/>
            <person name="Mittag M."/>
            <person name="Olson B.J."/>
            <person name="Pangilinan J."/>
            <person name="Peng Y."/>
            <person name="Qiu H."/>
            <person name="Shu S."/>
            <person name="Singer J.T."/>
            <person name="Smith A.G."/>
            <person name="Sprecher B.N."/>
            <person name="Wagner V."/>
            <person name="Wang W."/>
            <person name="Wang Z.-Y."/>
            <person name="Yan J."/>
            <person name="Yarish C."/>
            <person name="Zoeuner-Riek S."/>
            <person name="Zhuang Y."/>
            <person name="Zou Y."/>
            <person name="Lindquist E.A."/>
            <person name="Grimwood J."/>
            <person name="Barry K."/>
            <person name="Rokhsar D.S."/>
            <person name="Schmutz J."/>
            <person name="Stiller J.W."/>
            <person name="Grossman A.R."/>
            <person name="Prochnik S.E."/>
        </authorList>
    </citation>
    <scope>NUCLEOTIDE SEQUENCE [LARGE SCALE GENOMIC DNA]</scope>
    <source>
        <strain evidence="2">4086291</strain>
    </source>
</reference>
<name>A0A1X6P8M0_PORUM</name>
<feature type="compositionally biased region" description="Basic and acidic residues" evidence="1">
    <location>
        <begin position="75"/>
        <end position="90"/>
    </location>
</feature>
<dbReference type="EMBL" id="KV918844">
    <property type="protein sequence ID" value="OSX77204.1"/>
    <property type="molecule type" value="Genomic_DNA"/>
</dbReference>
<organism evidence="2 3">
    <name type="scientific">Porphyra umbilicalis</name>
    <name type="common">Purple laver</name>
    <name type="synonym">Red alga</name>
    <dbReference type="NCBI Taxonomy" id="2786"/>
    <lineage>
        <taxon>Eukaryota</taxon>
        <taxon>Rhodophyta</taxon>
        <taxon>Bangiophyceae</taxon>
        <taxon>Bangiales</taxon>
        <taxon>Bangiaceae</taxon>
        <taxon>Porphyra</taxon>
    </lineage>
</organism>
<protein>
    <submittedName>
        <fullName evidence="2">Uncharacterized protein</fullName>
    </submittedName>
</protein>
<evidence type="ECO:0000256" key="1">
    <source>
        <dbReference type="SAM" id="MobiDB-lite"/>
    </source>
</evidence>
<feature type="compositionally biased region" description="Pro residues" evidence="1">
    <location>
        <begin position="120"/>
        <end position="129"/>
    </location>
</feature>
<feature type="region of interest" description="Disordered" evidence="1">
    <location>
        <begin position="1"/>
        <end position="97"/>
    </location>
</feature>
<sequence length="442" mass="46693">MTNNPASSAGSVQDKGQHRPKRPESAIPPTAGRFRGATVKGVGSSGRPAKRGSQKPPPSPSSSESESSLVAAEQAADREAVQRLKERTLAAEEEAAAAAAAVIAQADEMEVPYPASALALPPPPPPPRRLAPLGRSSSGAVGPSGQAVAVDTGGGGVSKIRGAGAPRKVSHKSLARSADASRESHAMGVYRDGAAHANPPPKSKAPTSAKGKGRRLSRQAVEKQGVELTDAIRDVLSERLLGLMQDPEEPDDVFLSARESRDFYVGVIATAAPATFERAEEIASLSAVVRQKDMSPKETNQLKKKAKGAIAQACSVTNATRKRRIQDILAFCGGARSAEHSTLGRSIWTSWSTAAQSTKISNMDDGDANLPAAELVKKRALWWLQGRRYIETAAGRKGVYDAMLYYLSRTGAGQSRHTNMLNNGRLVLRIHLCPLGVVLTKE</sequence>
<feature type="compositionally biased region" description="Polar residues" evidence="1">
    <location>
        <begin position="1"/>
        <end position="11"/>
    </location>
</feature>
<accession>A0A1X6P8M0</accession>
<gene>
    <name evidence="2" type="ORF">BU14_0158s0009</name>
</gene>
<dbReference type="AlphaFoldDB" id="A0A1X6P8M0"/>
<feature type="compositionally biased region" description="Low complexity" evidence="1">
    <location>
        <begin position="130"/>
        <end position="139"/>
    </location>
</feature>
<evidence type="ECO:0000313" key="2">
    <source>
        <dbReference type="EMBL" id="OSX77204.1"/>
    </source>
</evidence>
<feature type="region of interest" description="Disordered" evidence="1">
    <location>
        <begin position="115"/>
        <end position="222"/>
    </location>
</feature>
<keyword evidence="3" id="KW-1185">Reference proteome</keyword>
<evidence type="ECO:0000313" key="3">
    <source>
        <dbReference type="Proteomes" id="UP000218209"/>
    </source>
</evidence>